<dbReference type="RefSeq" id="WP_235293397.1">
    <property type="nucleotide sequence ID" value="NZ_BSOH01000037.1"/>
</dbReference>
<proteinExistence type="predicted"/>
<dbReference type="EMBL" id="BSOH01000037">
    <property type="protein sequence ID" value="GLR19870.1"/>
    <property type="molecule type" value="Genomic_DNA"/>
</dbReference>
<keyword evidence="2" id="KW-1185">Reference proteome</keyword>
<evidence type="ECO:0000313" key="2">
    <source>
        <dbReference type="Proteomes" id="UP001156666"/>
    </source>
</evidence>
<dbReference type="AlphaFoldDB" id="A0AA37SV93"/>
<protein>
    <submittedName>
        <fullName evidence="1">Uncharacterized protein</fullName>
    </submittedName>
</protein>
<dbReference type="Proteomes" id="UP001156666">
    <property type="component" value="Unassembled WGS sequence"/>
</dbReference>
<name>A0AA37SV93_9BACT</name>
<comment type="caution">
    <text evidence="1">The sequence shown here is derived from an EMBL/GenBank/DDBJ whole genome shotgun (WGS) entry which is preliminary data.</text>
</comment>
<evidence type="ECO:0000313" key="1">
    <source>
        <dbReference type="EMBL" id="GLR19870.1"/>
    </source>
</evidence>
<gene>
    <name evidence="1" type="ORF">GCM10007940_44860</name>
</gene>
<reference evidence="1" key="1">
    <citation type="journal article" date="2014" name="Int. J. Syst. Evol. Microbiol.">
        <title>Complete genome sequence of Corynebacterium casei LMG S-19264T (=DSM 44701T), isolated from a smear-ripened cheese.</title>
        <authorList>
            <consortium name="US DOE Joint Genome Institute (JGI-PGF)"/>
            <person name="Walter F."/>
            <person name="Albersmeier A."/>
            <person name="Kalinowski J."/>
            <person name="Ruckert C."/>
        </authorList>
    </citation>
    <scope>NUCLEOTIDE SEQUENCE</scope>
    <source>
        <strain evidence="1">NBRC 108769</strain>
    </source>
</reference>
<sequence length="297" mass="32308">MSKLILISICILLSQTTYSQAKKVIIDGAIVISDSEETTPQAGTIRWNGQDFQGYDGNQWRTFTYVVDTNVTDDFSGSGPLLNYSTNNETALPGVTRDNGRYRAEVLSNANNVTLHFNGSQGRLDAKVVTFPFEYIVRNIGIGTLNDSQTAPPDNISSYVFAGIQAHVYPNFESRNSSHFVVGHRGNTENTIEGKNTVNGSSSVNDAGANVVPDGRADLRLVGQSDNTILWYYQVPNFDVGNTPDNWIPYRGTGLMPGTAPVFGDTIYLGPITYAFNSSNVPFVGTIDSIELIGENP</sequence>
<accession>A0AA37SV93</accession>
<reference evidence="1" key="2">
    <citation type="submission" date="2023-01" db="EMBL/GenBank/DDBJ databases">
        <title>Draft genome sequence of Portibacter lacus strain NBRC 108769.</title>
        <authorList>
            <person name="Sun Q."/>
            <person name="Mori K."/>
        </authorList>
    </citation>
    <scope>NUCLEOTIDE SEQUENCE</scope>
    <source>
        <strain evidence="1">NBRC 108769</strain>
    </source>
</reference>
<organism evidence="1 2">
    <name type="scientific">Portibacter lacus</name>
    <dbReference type="NCBI Taxonomy" id="1099794"/>
    <lineage>
        <taxon>Bacteria</taxon>
        <taxon>Pseudomonadati</taxon>
        <taxon>Bacteroidota</taxon>
        <taxon>Saprospiria</taxon>
        <taxon>Saprospirales</taxon>
        <taxon>Haliscomenobacteraceae</taxon>
        <taxon>Portibacter</taxon>
    </lineage>
</organism>